<feature type="compositionally biased region" description="Low complexity" evidence="5">
    <location>
        <begin position="144"/>
        <end position="155"/>
    </location>
</feature>
<proteinExistence type="predicted"/>
<reference evidence="9 10" key="1">
    <citation type="submission" date="2019-06" db="EMBL/GenBank/DDBJ databases">
        <title>Sequencing the genomes of 1000 actinobacteria strains.</title>
        <authorList>
            <person name="Klenk H.-P."/>
        </authorList>
    </citation>
    <scope>NUCLEOTIDE SEQUENCE [LARGE SCALE GENOMIC DNA]</scope>
    <source>
        <strain evidence="9 10">DSM 25218</strain>
    </source>
</reference>
<keyword evidence="10" id="KW-1185">Reference proteome</keyword>
<keyword evidence="3 7" id="KW-0732">Signal</keyword>
<evidence type="ECO:0000256" key="2">
    <source>
        <dbReference type="ARBA" id="ARBA00022723"/>
    </source>
</evidence>
<dbReference type="InterPro" id="IPR007348">
    <property type="entry name" value="CopC_dom"/>
</dbReference>
<evidence type="ECO:0000313" key="10">
    <source>
        <dbReference type="Proteomes" id="UP000320209"/>
    </source>
</evidence>
<evidence type="ECO:0000256" key="4">
    <source>
        <dbReference type="ARBA" id="ARBA00023008"/>
    </source>
</evidence>
<evidence type="ECO:0000256" key="7">
    <source>
        <dbReference type="SAM" id="SignalP"/>
    </source>
</evidence>
<evidence type="ECO:0000259" key="8">
    <source>
        <dbReference type="Pfam" id="PF04234"/>
    </source>
</evidence>
<gene>
    <name evidence="9" type="ORF">FB381_1087</name>
</gene>
<dbReference type="EMBL" id="VFOV01000001">
    <property type="protein sequence ID" value="TQL67214.1"/>
    <property type="molecule type" value="Genomic_DNA"/>
</dbReference>
<dbReference type="Pfam" id="PF04234">
    <property type="entry name" value="CopC"/>
    <property type="match status" value="1"/>
</dbReference>
<keyword evidence="6" id="KW-0472">Membrane</keyword>
<organism evidence="9 10">
    <name type="scientific">Nocardioides albertanoniae</name>
    <dbReference type="NCBI Taxonomy" id="1175486"/>
    <lineage>
        <taxon>Bacteria</taxon>
        <taxon>Bacillati</taxon>
        <taxon>Actinomycetota</taxon>
        <taxon>Actinomycetes</taxon>
        <taxon>Propionibacteriales</taxon>
        <taxon>Nocardioidaceae</taxon>
        <taxon>Nocardioides</taxon>
    </lineage>
</organism>
<dbReference type="AlphaFoldDB" id="A0A543A3S8"/>
<dbReference type="PANTHER" id="PTHR34820">
    <property type="entry name" value="INNER MEMBRANE PROTEIN YEBZ"/>
    <property type="match status" value="1"/>
</dbReference>
<protein>
    <recommendedName>
        <fullName evidence="8">CopC domain-containing protein</fullName>
    </recommendedName>
</protein>
<dbReference type="GO" id="GO:0046688">
    <property type="term" value="P:response to copper ion"/>
    <property type="evidence" value="ECO:0007669"/>
    <property type="project" value="InterPro"/>
</dbReference>
<dbReference type="GO" id="GO:0006825">
    <property type="term" value="P:copper ion transport"/>
    <property type="evidence" value="ECO:0007669"/>
    <property type="project" value="InterPro"/>
</dbReference>
<keyword evidence="2" id="KW-0479">Metal-binding</keyword>
<dbReference type="SUPFAM" id="SSF81296">
    <property type="entry name" value="E set domains"/>
    <property type="match status" value="1"/>
</dbReference>
<dbReference type="InterPro" id="IPR032694">
    <property type="entry name" value="CopC/D"/>
</dbReference>
<feature type="domain" description="CopC" evidence="8">
    <location>
        <begin position="34"/>
        <end position="133"/>
    </location>
</feature>
<dbReference type="PANTHER" id="PTHR34820:SF4">
    <property type="entry name" value="INNER MEMBRANE PROTEIN YEBZ"/>
    <property type="match status" value="1"/>
</dbReference>
<evidence type="ECO:0000256" key="5">
    <source>
        <dbReference type="SAM" id="MobiDB-lite"/>
    </source>
</evidence>
<comment type="subcellular location">
    <subcellularLocation>
        <location evidence="1">Cell envelope</location>
    </subcellularLocation>
</comment>
<dbReference type="GO" id="GO:0030313">
    <property type="term" value="C:cell envelope"/>
    <property type="evidence" value="ECO:0007669"/>
    <property type="project" value="UniProtKB-SubCell"/>
</dbReference>
<evidence type="ECO:0000256" key="6">
    <source>
        <dbReference type="SAM" id="Phobius"/>
    </source>
</evidence>
<keyword evidence="4" id="KW-0186">Copper</keyword>
<evidence type="ECO:0000256" key="1">
    <source>
        <dbReference type="ARBA" id="ARBA00004196"/>
    </source>
</evidence>
<evidence type="ECO:0000256" key="3">
    <source>
        <dbReference type="ARBA" id="ARBA00022729"/>
    </source>
</evidence>
<feature type="region of interest" description="Disordered" evidence="5">
    <location>
        <begin position="133"/>
        <end position="178"/>
    </location>
</feature>
<accession>A0A543A3S8</accession>
<dbReference type="GO" id="GO:0005507">
    <property type="term" value="F:copper ion binding"/>
    <property type="evidence" value="ECO:0007669"/>
    <property type="project" value="InterPro"/>
</dbReference>
<dbReference type="GO" id="GO:0042597">
    <property type="term" value="C:periplasmic space"/>
    <property type="evidence" value="ECO:0007669"/>
    <property type="project" value="InterPro"/>
</dbReference>
<feature type="signal peptide" evidence="7">
    <location>
        <begin position="1"/>
        <end position="33"/>
    </location>
</feature>
<dbReference type="Proteomes" id="UP000320209">
    <property type="component" value="Unassembled WGS sequence"/>
</dbReference>
<name>A0A543A3S8_9ACTN</name>
<dbReference type="InterPro" id="IPR014756">
    <property type="entry name" value="Ig_E-set"/>
</dbReference>
<comment type="caution">
    <text evidence="9">The sequence shown here is derived from an EMBL/GenBank/DDBJ whole genome shotgun (WGS) entry which is preliminary data.</text>
</comment>
<feature type="transmembrane region" description="Helical" evidence="6">
    <location>
        <begin position="185"/>
        <end position="203"/>
    </location>
</feature>
<dbReference type="InterPro" id="IPR014755">
    <property type="entry name" value="Cu-Rt/internalin_Ig-like"/>
</dbReference>
<keyword evidence="6" id="KW-0812">Transmembrane</keyword>
<feature type="chain" id="PRO_5038655912" description="CopC domain-containing protein" evidence="7">
    <location>
        <begin position="34"/>
        <end position="211"/>
    </location>
</feature>
<sequence>MPHPTRPRHLATLVAAAMVGAVALLGSVAPAEAHTAVVASNPAAGAQLSAMPTQVRLTFNEAISAEYATLTLSAPETPATSLSSPTAEGTQLVAAVPATATSGAGGDAVPWTLSFRVVSTDGHPVTGTVKFTVAARPATNPGDASPSASPTASASMTDEPRPSSGNRSSGTDAAKEAPGTTAGRIVFLAVLLVPLIAMPVVLLRRRKDGQE</sequence>
<dbReference type="OrthoDB" id="5242236at2"/>
<keyword evidence="6" id="KW-1133">Transmembrane helix</keyword>
<evidence type="ECO:0000313" key="9">
    <source>
        <dbReference type="EMBL" id="TQL67214.1"/>
    </source>
</evidence>
<dbReference type="GO" id="GO:0005886">
    <property type="term" value="C:plasma membrane"/>
    <property type="evidence" value="ECO:0007669"/>
    <property type="project" value="TreeGrafter"/>
</dbReference>
<dbReference type="Gene3D" id="2.60.40.1220">
    <property type="match status" value="1"/>
</dbReference>